<evidence type="ECO:0000259" key="1">
    <source>
        <dbReference type="Pfam" id="PF00534"/>
    </source>
</evidence>
<dbReference type="EMBL" id="FQTV01000008">
    <property type="protein sequence ID" value="SHF41447.1"/>
    <property type="molecule type" value="Genomic_DNA"/>
</dbReference>
<dbReference type="Gene3D" id="3.40.50.2000">
    <property type="entry name" value="Glycogen Phosphorylase B"/>
    <property type="match status" value="2"/>
</dbReference>
<dbReference type="AlphaFoldDB" id="A0A1M5BGN7"/>
<dbReference type="GO" id="GO:0016757">
    <property type="term" value="F:glycosyltransferase activity"/>
    <property type="evidence" value="ECO:0007669"/>
    <property type="project" value="InterPro"/>
</dbReference>
<organism evidence="2 3">
    <name type="scientific">Bacteroides luti</name>
    <dbReference type="NCBI Taxonomy" id="1297750"/>
    <lineage>
        <taxon>Bacteria</taxon>
        <taxon>Pseudomonadati</taxon>
        <taxon>Bacteroidota</taxon>
        <taxon>Bacteroidia</taxon>
        <taxon>Bacteroidales</taxon>
        <taxon>Bacteroidaceae</taxon>
        <taxon>Bacteroides</taxon>
    </lineage>
</organism>
<dbReference type="SUPFAM" id="SSF53756">
    <property type="entry name" value="UDP-Glycosyltransferase/glycogen phosphorylase"/>
    <property type="match status" value="1"/>
</dbReference>
<evidence type="ECO:0000313" key="3">
    <source>
        <dbReference type="Proteomes" id="UP000184509"/>
    </source>
</evidence>
<protein>
    <submittedName>
        <fullName evidence="2">Glycosyltransferase involved in cell wall bisynthesis</fullName>
    </submittedName>
</protein>
<accession>A0A1M5BGN7</accession>
<keyword evidence="2" id="KW-0808">Transferase</keyword>
<dbReference type="OrthoDB" id="9811239at2"/>
<gene>
    <name evidence="2" type="ORF">SAMN05444405_108102</name>
</gene>
<name>A0A1M5BGN7_9BACE</name>
<dbReference type="Proteomes" id="UP000184509">
    <property type="component" value="Unassembled WGS sequence"/>
</dbReference>
<sequence length="379" mass="43587">MKIAYIYTALTTVGGADRVITEKANYFAECFGYDVYIITDSQGKEVPKFALSPKIHLINLDIMFGQQYNHSFFVRGFIYFKLMRKYKKELQKQLMKIRPDFTISTLGRDIDFITSINDGSKKIAEAHTTRKNVRNFESMMKRNIIYKFVGKIWRAKLEKTVKKFDSLVVLTNDDALEWSKVRNSILIPNSLPFYPQITSNNTNKKVISVGRFEIEKGHDRLIDVWSEVVKKNSDWILEIYGEGTLKKSLINIAKEKGLSDSILFKPSSPNISKEYIESSFCIMTSRYEGFGMVLIEAMACGLPCIAYDCPSGPRNIIREGIDGFLVTDGDTQQMAEKICFLIEHENIRKEMGQAGYSNVKKYKADEIMKKWEQLFVSLK</sequence>
<dbReference type="InterPro" id="IPR001296">
    <property type="entry name" value="Glyco_trans_1"/>
</dbReference>
<dbReference type="Pfam" id="PF00534">
    <property type="entry name" value="Glycos_transf_1"/>
    <property type="match status" value="1"/>
</dbReference>
<proteinExistence type="predicted"/>
<reference evidence="2 3" key="1">
    <citation type="submission" date="2016-11" db="EMBL/GenBank/DDBJ databases">
        <authorList>
            <person name="Jaros S."/>
            <person name="Januszkiewicz K."/>
            <person name="Wedrychowicz H."/>
        </authorList>
    </citation>
    <scope>NUCLEOTIDE SEQUENCE [LARGE SCALE GENOMIC DNA]</scope>
    <source>
        <strain evidence="2 3">DSM 26991</strain>
    </source>
</reference>
<feature type="domain" description="Glycosyl transferase family 1" evidence="1">
    <location>
        <begin position="197"/>
        <end position="356"/>
    </location>
</feature>
<dbReference type="PANTHER" id="PTHR12526:SF630">
    <property type="entry name" value="GLYCOSYLTRANSFERASE"/>
    <property type="match status" value="1"/>
</dbReference>
<dbReference type="CDD" id="cd03820">
    <property type="entry name" value="GT4_AmsD-like"/>
    <property type="match status" value="1"/>
</dbReference>
<dbReference type="RefSeq" id="WP_073401402.1">
    <property type="nucleotide sequence ID" value="NZ_FQTV01000008.1"/>
</dbReference>
<keyword evidence="3" id="KW-1185">Reference proteome</keyword>
<dbReference type="STRING" id="1297750.SAMN05444405_108102"/>
<dbReference type="PANTHER" id="PTHR12526">
    <property type="entry name" value="GLYCOSYLTRANSFERASE"/>
    <property type="match status" value="1"/>
</dbReference>
<evidence type="ECO:0000313" key="2">
    <source>
        <dbReference type="EMBL" id="SHF41447.1"/>
    </source>
</evidence>